<dbReference type="eggNOG" id="arCOG01803">
    <property type="taxonomic scope" value="Archaea"/>
</dbReference>
<evidence type="ECO:0000313" key="2">
    <source>
        <dbReference type="Proteomes" id="UP000006794"/>
    </source>
</evidence>
<dbReference type="PANTHER" id="PTHR42928:SF5">
    <property type="entry name" value="BLR1237 PROTEIN"/>
    <property type="match status" value="1"/>
</dbReference>
<dbReference type="Gene3D" id="3.40.190.150">
    <property type="entry name" value="Bordetella uptake gene, domain 1"/>
    <property type="match status" value="1"/>
</dbReference>
<dbReference type="InterPro" id="IPR005064">
    <property type="entry name" value="BUG"/>
</dbReference>
<reference evidence="1 2" key="1">
    <citation type="journal article" date="2012" name="Stand. Genomic Sci.">
        <title>Complete genome sequence of Halopiger xanaduensis type strain (SH-6(T)).</title>
        <authorList>
            <person name="Anderson I."/>
            <person name="Tindall B.J."/>
            <person name="Rohde M."/>
            <person name="Lucas S."/>
            <person name="Han J."/>
            <person name="Lapidus A."/>
            <person name="Cheng J.F."/>
            <person name="Goodwin L."/>
            <person name="Pitluck S."/>
            <person name="Peters L."/>
            <person name="Pati A."/>
            <person name="Mikhailova N."/>
            <person name="Pagani I."/>
            <person name="Teshima H."/>
            <person name="Han C."/>
            <person name="Tapia R."/>
            <person name="Land M."/>
            <person name="Woyke T."/>
            <person name="Klenk H.P."/>
            <person name="Kyrpides N."/>
            <person name="Ivanova N."/>
        </authorList>
    </citation>
    <scope>NUCLEOTIDE SEQUENCE [LARGE SCALE GENOMIC DNA]</scope>
    <source>
        <strain evidence="2">DSM 18323 / JCM 14033 / SH-6</strain>
    </source>
</reference>
<keyword evidence="2" id="KW-1185">Reference proteome</keyword>
<accession>F8DBG3</accession>
<dbReference type="Pfam" id="PF03401">
    <property type="entry name" value="TctC"/>
    <property type="match status" value="1"/>
</dbReference>
<dbReference type="GeneID" id="10797415"/>
<dbReference type="EMBL" id="CP002839">
    <property type="protein sequence ID" value="AEH37078.1"/>
    <property type="molecule type" value="Genomic_DNA"/>
</dbReference>
<sequence length="341" mass="37450">MTLKNTSRREFIAAGATGLAGTAAYTAQASGLMGTFDETRITAIVPWSQGGGTDRSIRVTTPTWSELLDIDFAVENHPGGSTQVGGEELYNSEADGFTLAMWNMPQMQATWLFQNAPYRIEDFDYLGTHHWDPTMWFAPPGSPYEDLEGFVDYARENGATVGITAAIGNTALSALLVEETFDLDLTIVNMEGGSGVRQAVLAGDIDAGVNQPWAFNPDYVDDVISLGSHTAEQQELWPGAPAFGEFGLEEIPLVEEGLGQWKLVVLPGGVREQHPDRFESLSETYAAVFEDEAFQARTEEQGGLDKIIDYRGPDETKQEVEATAEFMEEYSDVIENFIYDR</sequence>
<evidence type="ECO:0000313" key="1">
    <source>
        <dbReference type="EMBL" id="AEH37078.1"/>
    </source>
</evidence>
<name>F8DBG3_HALXS</name>
<dbReference type="SUPFAM" id="SSF53850">
    <property type="entry name" value="Periplasmic binding protein-like II"/>
    <property type="match status" value="1"/>
</dbReference>
<dbReference type="PANTHER" id="PTHR42928">
    <property type="entry name" value="TRICARBOXYLATE-BINDING PROTEIN"/>
    <property type="match status" value="1"/>
</dbReference>
<dbReference type="RefSeq" id="WP_013879969.1">
    <property type="nucleotide sequence ID" value="NC_015666.1"/>
</dbReference>
<proteinExistence type="predicted"/>
<dbReference type="OrthoDB" id="340746at2157"/>
<dbReference type="Proteomes" id="UP000006794">
    <property type="component" value="Chromosome"/>
</dbReference>
<dbReference type="Gene3D" id="3.40.190.10">
    <property type="entry name" value="Periplasmic binding protein-like II"/>
    <property type="match status" value="1"/>
</dbReference>
<gene>
    <name evidence="1" type="ordered locus">Halxa_2459</name>
</gene>
<dbReference type="STRING" id="797210.Halxa_2459"/>
<dbReference type="AlphaFoldDB" id="F8DBG3"/>
<dbReference type="HOGENOM" id="CLU_045683_1_1_2"/>
<protein>
    <recommendedName>
        <fullName evidence="3">Extra-cytoplasmic solute receptor</fullName>
    </recommendedName>
</protein>
<organism evidence="1 2">
    <name type="scientific">Halopiger xanaduensis (strain DSM 18323 / JCM 14033 / SH-6)</name>
    <dbReference type="NCBI Taxonomy" id="797210"/>
    <lineage>
        <taxon>Archaea</taxon>
        <taxon>Methanobacteriati</taxon>
        <taxon>Methanobacteriota</taxon>
        <taxon>Stenosarchaea group</taxon>
        <taxon>Halobacteria</taxon>
        <taxon>Halobacteriales</taxon>
        <taxon>Natrialbaceae</taxon>
        <taxon>Halopiger</taxon>
    </lineage>
</organism>
<evidence type="ECO:0008006" key="3">
    <source>
        <dbReference type="Google" id="ProtNLM"/>
    </source>
</evidence>
<dbReference type="InterPro" id="IPR042100">
    <property type="entry name" value="Bug_dom1"/>
</dbReference>
<dbReference type="PROSITE" id="PS51318">
    <property type="entry name" value="TAT"/>
    <property type="match status" value="1"/>
</dbReference>
<dbReference type="KEGG" id="hxa:Halxa_2459"/>
<dbReference type="InterPro" id="IPR006311">
    <property type="entry name" value="TAT_signal"/>
</dbReference>